<dbReference type="PRINTS" id="PR00783">
    <property type="entry name" value="MINTRINSICP"/>
</dbReference>
<dbReference type="EMBL" id="DYDO01000001">
    <property type="protein sequence ID" value="DBA32377.1"/>
    <property type="molecule type" value="Genomic_DNA"/>
</dbReference>
<keyword evidence="4 7" id="KW-1133">Transmembrane helix</keyword>
<evidence type="ECO:0000313" key="8">
    <source>
        <dbReference type="EMBL" id="DBA32377.1"/>
    </source>
</evidence>
<comment type="caution">
    <text evidence="8">The sequence shown here is derived from an EMBL/GenBank/DDBJ whole genome shotgun (WGS) entry which is preliminary data.</text>
</comment>
<feature type="transmembrane region" description="Helical" evidence="7">
    <location>
        <begin position="69"/>
        <end position="89"/>
    </location>
</feature>
<evidence type="ECO:0000313" key="9">
    <source>
        <dbReference type="Proteomes" id="UP001181693"/>
    </source>
</evidence>
<dbReference type="PIRSF" id="PIRSF017529">
    <property type="entry name" value="Aquaporin_11/12"/>
    <property type="match status" value="1"/>
</dbReference>
<dbReference type="AlphaFoldDB" id="A0AAV3B8U0"/>
<dbReference type="InterPro" id="IPR000425">
    <property type="entry name" value="MIP"/>
</dbReference>
<dbReference type="InterPro" id="IPR051883">
    <property type="entry name" value="AQP11/12_channel"/>
</dbReference>
<dbReference type="InterPro" id="IPR023271">
    <property type="entry name" value="Aquaporin-like"/>
</dbReference>
<feature type="transmembrane region" description="Helical" evidence="7">
    <location>
        <begin position="110"/>
        <end position="132"/>
    </location>
</feature>
<evidence type="ECO:0000256" key="7">
    <source>
        <dbReference type="SAM" id="Phobius"/>
    </source>
</evidence>
<comment type="subcellular location">
    <subcellularLocation>
        <location evidence="1">Membrane</location>
        <topology evidence="1">Multi-pass membrane protein</topology>
    </subcellularLocation>
</comment>
<evidence type="ECO:0008006" key="10">
    <source>
        <dbReference type="Google" id="ProtNLM"/>
    </source>
</evidence>
<feature type="transmembrane region" description="Helical" evidence="7">
    <location>
        <begin position="6"/>
        <end position="28"/>
    </location>
</feature>
<gene>
    <name evidence="8" type="ORF">GDO54_000175</name>
</gene>
<dbReference type="GO" id="GO:0005737">
    <property type="term" value="C:cytoplasm"/>
    <property type="evidence" value="ECO:0007669"/>
    <property type="project" value="TreeGrafter"/>
</dbReference>
<name>A0AAV3B8U0_PYXAD</name>
<dbReference type="Pfam" id="PF00230">
    <property type="entry name" value="MIP"/>
    <property type="match status" value="1"/>
</dbReference>
<proteinExistence type="inferred from homology"/>
<evidence type="ECO:0000256" key="1">
    <source>
        <dbReference type="ARBA" id="ARBA00004141"/>
    </source>
</evidence>
<evidence type="ECO:0000256" key="3">
    <source>
        <dbReference type="ARBA" id="ARBA00022692"/>
    </source>
</evidence>
<keyword evidence="9" id="KW-1185">Reference proteome</keyword>
<keyword evidence="3 6" id="KW-0812">Transmembrane</keyword>
<dbReference type="Proteomes" id="UP001181693">
    <property type="component" value="Unassembled WGS sequence"/>
</dbReference>
<keyword evidence="6" id="KW-0813">Transport</keyword>
<organism evidence="8 9">
    <name type="scientific">Pyxicephalus adspersus</name>
    <name type="common">African bullfrog</name>
    <dbReference type="NCBI Taxonomy" id="30357"/>
    <lineage>
        <taxon>Eukaryota</taxon>
        <taxon>Metazoa</taxon>
        <taxon>Chordata</taxon>
        <taxon>Craniata</taxon>
        <taxon>Vertebrata</taxon>
        <taxon>Euteleostomi</taxon>
        <taxon>Amphibia</taxon>
        <taxon>Batrachia</taxon>
        <taxon>Anura</taxon>
        <taxon>Neobatrachia</taxon>
        <taxon>Ranoidea</taxon>
        <taxon>Pyxicephalidae</taxon>
        <taxon>Pyxicephalinae</taxon>
        <taxon>Pyxicephalus</taxon>
    </lineage>
</organism>
<feature type="transmembrane region" description="Helical" evidence="7">
    <location>
        <begin position="223"/>
        <end position="240"/>
    </location>
</feature>
<dbReference type="PANTHER" id="PTHR21191:SF7">
    <property type="entry name" value="AQUAPORIN-11"/>
    <property type="match status" value="1"/>
</dbReference>
<dbReference type="GO" id="GO:0016020">
    <property type="term" value="C:membrane"/>
    <property type="evidence" value="ECO:0007669"/>
    <property type="project" value="UniProtKB-SubCell"/>
</dbReference>
<keyword evidence="5 7" id="KW-0472">Membrane</keyword>
<dbReference type="InterPro" id="IPR016697">
    <property type="entry name" value="Aquaporin_11/12"/>
</dbReference>
<feature type="transmembrane region" description="Helical" evidence="7">
    <location>
        <begin position="193"/>
        <end position="217"/>
    </location>
</feature>
<evidence type="ECO:0000256" key="6">
    <source>
        <dbReference type="RuleBase" id="RU000477"/>
    </source>
</evidence>
<dbReference type="PANTHER" id="PTHR21191">
    <property type="entry name" value="AQUAPORIN"/>
    <property type="match status" value="1"/>
</dbReference>
<protein>
    <recommendedName>
        <fullName evidence="10">Aquaporin</fullName>
    </recommendedName>
</protein>
<comment type="similarity">
    <text evidence="2">Belongs to the MIP/aquaporin (TC 1.A.8) family. AQP11/AQP12 subfamily.</text>
</comment>
<sequence>MEVLELLLGSAALVACTVLLCEFLRWVLHRSVPAGFGLQLALEVVSTIQLCCCTWEMNLLCTKGDIELWLVLLLIYLLTLLHCLTFQGATCNPCGSVIQWLQGLVPGLQTILKVVGQFVGAGLSWVLMPYLWSLRLSPLHQQDKECESPLHVYPLSGALVEMTCALSLYLLLHPLPRVSAPLQPHMVALTITGIAYAGGHLTGAMFNPVLAFAVVFFCRGHTFLQYIIVYWIGPFIGEILRL</sequence>
<evidence type="ECO:0000256" key="5">
    <source>
        <dbReference type="ARBA" id="ARBA00023136"/>
    </source>
</evidence>
<evidence type="ECO:0000256" key="2">
    <source>
        <dbReference type="ARBA" id="ARBA00005900"/>
    </source>
</evidence>
<dbReference type="Gene3D" id="1.20.1080.10">
    <property type="entry name" value="Glycerol uptake facilitator protein"/>
    <property type="match status" value="1"/>
</dbReference>
<dbReference type="SUPFAM" id="SSF81338">
    <property type="entry name" value="Aquaporin-like"/>
    <property type="match status" value="1"/>
</dbReference>
<feature type="transmembrane region" description="Helical" evidence="7">
    <location>
        <begin position="152"/>
        <end position="172"/>
    </location>
</feature>
<reference evidence="8" key="1">
    <citation type="thesis" date="2020" institute="ProQuest LLC" country="789 East Eisenhower Parkway, Ann Arbor, MI, USA">
        <title>Comparative Genomics and Chromosome Evolution.</title>
        <authorList>
            <person name="Mudd A.B."/>
        </authorList>
    </citation>
    <scope>NUCLEOTIDE SEQUENCE</scope>
    <source>
        <strain evidence="8">1538</strain>
        <tissue evidence="8">Blood</tissue>
    </source>
</reference>
<evidence type="ECO:0000256" key="4">
    <source>
        <dbReference type="ARBA" id="ARBA00022989"/>
    </source>
</evidence>
<accession>A0AAV3B8U0</accession>
<dbReference type="GO" id="GO:0015267">
    <property type="term" value="F:channel activity"/>
    <property type="evidence" value="ECO:0007669"/>
    <property type="project" value="InterPro"/>
</dbReference>
<feature type="transmembrane region" description="Helical" evidence="7">
    <location>
        <begin position="40"/>
        <end position="57"/>
    </location>
</feature>